<evidence type="ECO:0000313" key="2">
    <source>
        <dbReference type="Proteomes" id="UP000185696"/>
    </source>
</evidence>
<dbReference type="RefSeq" id="WP_075137849.1">
    <property type="nucleotide sequence ID" value="NZ_MSIF01000033.1"/>
</dbReference>
<dbReference type="Proteomes" id="UP000185696">
    <property type="component" value="Unassembled WGS sequence"/>
</dbReference>
<protein>
    <submittedName>
        <fullName evidence="1">Uncharacterized protein</fullName>
    </submittedName>
</protein>
<proteinExistence type="predicted"/>
<dbReference type="OrthoDB" id="4464249at2"/>
<gene>
    <name evidence="1" type="ORF">BLA60_37570</name>
</gene>
<accession>A0A7Z0WDW3</accession>
<name>A0A7Z0WDW3_9PSEU</name>
<dbReference type="EMBL" id="MSIF01000033">
    <property type="protein sequence ID" value="OLF05092.1"/>
    <property type="molecule type" value="Genomic_DNA"/>
</dbReference>
<dbReference type="AlphaFoldDB" id="A0A7Z0WDW3"/>
<comment type="caution">
    <text evidence="1">The sequence shown here is derived from an EMBL/GenBank/DDBJ whole genome shotgun (WGS) entry which is preliminary data.</text>
</comment>
<organism evidence="1 2">
    <name type="scientific">Actinophytocola xinjiangensis</name>
    <dbReference type="NCBI Taxonomy" id="485602"/>
    <lineage>
        <taxon>Bacteria</taxon>
        <taxon>Bacillati</taxon>
        <taxon>Actinomycetota</taxon>
        <taxon>Actinomycetes</taxon>
        <taxon>Pseudonocardiales</taxon>
        <taxon>Pseudonocardiaceae</taxon>
    </lineage>
</organism>
<keyword evidence="2" id="KW-1185">Reference proteome</keyword>
<evidence type="ECO:0000313" key="1">
    <source>
        <dbReference type="EMBL" id="OLF05092.1"/>
    </source>
</evidence>
<reference evidence="1 2" key="1">
    <citation type="submission" date="2016-12" db="EMBL/GenBank/DDBJ databases">
        <title>The draft genome sequence of Actinophytocola xinjiangensis.</title>
        <authorList>
            <person name="Wang W."/>
            <person name="Yuan L."/>
        </authorList>
    </citation>
    <scope>NUCLEOTIDE SEQUENCE [LARGE SCALE GENOMIC DNA]</scope>
    <source>
        <strain evidence="1 2">CGMCC 4.4663</strain>
    </source>
</reference>
<sequence>MALSDGSAPHTVVWERDGSRIVCMDSMGHVDHRLTPLDVVVAGSHSAACAVELVLHLRLRGVIGHAAGPGLDDGGISGLPVLDRAGVPAAAVDGRTAPIADGMAMYSQGLILATNEAASSLGVVAGMPARQAAELLATGVLGPFQVKRVQHVMHEGSGGRVIALDTIAHGDERINGAVICMGSHSGVAMADYLEGYAVRGTITNDAGQPLERSAVRGMDRLAERGIPSAVVDGSTAAVGDGRSTYRTGVIGEVNPVAEKLGIIAGMTAAEAATRMLSAAPDTH</sequence>